<dbReference type="AlphaFoldDB" id="A0A9Q3J367"/>
<organism evidence="1 2">
    <name type="scientific">Austropuccinia psidii MF-1</name>
    <dbReference type="NCBI Taxonomy" id="1389203"/>
    <lineage>
        <taxon>Eukaryota</taxon>
        <taxon>Fungi</taxon>
        <taxon>Dikarya</taxon>
        <taxon>Basidiomycota</taxon>
        <taxon>Pucciniomycotina</taxon>
        <taxon>Pucciniomycetes</taxon>
        <taxon>Pucciniales</taxon>
        <taxon>Sphaerophragmiaceae</taxon>
        <taxon>Austropuccinia</taxon>
    </lineage>
</organism>
<name>A0A9Q3J367_9BASI</name>
<evidence type="ECO:0000313" key="2">
    <source>
        <dbReference type="Proteomes" id="UP000765509"/>
    </source>
</evidence>
<evidence type="ECO:0008006" key="3">
    <source>
        <dbReference type="Google" id="ProtNLM"/>
    </source>
</evidence>
<gene>
    <name evidence="1" type="ORF">O181_094444</name>
</gene>
<protein>
    <recommendedName>
        <fullName evidence="3">CCHC-type domain-containing protein</fullName>
    </recommendedName>
</protein>
<comment type="caution">
    <text evidence="1">The sequence shown here is derived from an EMBL/GenBank/DDBJ whole genome shotgun (WGS) entry which is preliminary data.</text>
</comment>
<evidence type="ECO:0000313" key="1">
    <source>
        <dbReference type="EMBL" id="MBW0554729.1"/>
    </source>
</evidence>
<reference evidence="1" key="1">
    <citation type="submission" date="2021-03" db="EMBL/GenBank/DDBJ databases">
        <title>Draft genome sequence of rust myrtle Austropuccinia psidii MF-1, a brazilian biotype.</title>
        <authorList>
            <person name="Quecine M.C."/>
            <person name="Pachon D.M.R."/>
            <person name="Bonatelli M.L."/>
            <person name="Correr F.H."/>
            <person name="Franceschini L.M."/>
            <person name="Leite T.F."/>
            <person name="Margarido G.R.A."/>
            <person name="Almeida C.A."/>
            <person name="Ferrarezi J.A."/>
            <person name="Labate C.A."/>
        </authorList>
    </citation>
    <scope>NUCLEOTIDE SEQUENCE</scope>
    <source>
        <strain evidence="1">MF-1</strain>
    </source>
</reference>
<accession>A0A9Q3J367</accession>
<sequence>MLQEDLNIPYELIVGKLHSLFTRTAKKWYYKTRQEHGKHDWPWWKSEVIAKWANNYWRFKIQNSFESVILNSGKDKPLTWFLKWKHRLSSLHPDIPYSIINMKILRKFQGEVEHAIKCRFIEPCSSEDEFNDMEDIITRKRIGKTWTRTPIESKMVPKISRDEKRPEKPVLNCHKCGSTAHLANTCSKKTKIN</sequence>
<proteinExistence type="predicted"/>
<dbReference type="Proteomes" id="UP000765509">
    <property type="component" value="Unassembled WGS sequence"/>
</dbReference>
<dbReference type="EMBL" id="AVOT02061514">
    <property type="protein sequence ID" value="MBW0554729.1"/>
    <property type="molecule type" value="Genomic_DNA"/>
</dbReference>
<keyword evidence="2" id="KW-1185">Reference proteome</keyword>